<protein>
    <recommendedName>
        <fullName evidence="4">C2H2-type domain-containing protein</fullName>
    </recommendedName>
</protein>
<proteinExistence type="predicted"/>
<dbReference type="AlphaFoldDB" id="A0A3M9X403"/>
<name>A0A3M9X403_9HYPH</name>
<dbReference type="EMBL" id="QKOD01000011">
    <property type="protein sequence ID" value="RNJ42452.1"/>
    <property type="molecule type" value="Genomic_DNA"/>
</dbReference>
<organism evidence="2 3">
    <name type="scientific">Mesorhizobium japonicum</name>
    <dbReference type="NCBI Taxonomy" id="2066070"/>
    <lineage>
        <taxon>Bacteria</taxon>
        <taxon>Pseudomonadati</taxon>
        <taxon>Pseudomonadota</taxon>
        <taxon>Alphaproteobacteria</taxon>
        <taxon>Hyphomicrobiales</taxon>
        <taxon>Phyllobacteriaceae</taxon>
        <taxon>Mesorhizobium</taxon>
    </lineage>
</organism>
<reference evidence="2 3" key="1">
    <citation type="journal article" date="2018" name="Mol. Plant Microbe Interact.">
        <title>Taxonomically Different Co-Microsymbionts of a Relict Legume, Oxytropis popoviana, Have Complementary Sets of Symbiotic Genes and Together Increase the Efficiency of Plant Nodulation.</title>
        <authorList>
            <person name="Safronova V."/>
            <person name="Belimov A."/>
            <person name="Sazanova A."/>
            <person name="Chirak E."/>
            <person name="Verkhozina A."/>
            <person name="Kuznetsova I."/>
            <person name="Andronov E."/>
            <person name="Puhalsky J."/>
            <person name="Tikhonovich I."/>
        </authorList>
    </citation>
    <scope>NUCLEOTIDE SEQUENCE [LARGE SCALE GENOMIC DNA]</scope>
    <source>
        <strain evidence="2 3">Opo-235</strain>
    </source>
</reference>
<evidence type="ECO:0000256" key="1">
    <source>
        <dbReference type="SAM" id="MobiDB-lite"/>
    </source>
</evidence>
<feature type="region of interest" description="Disordered" evidence="1">
    <location>
        <begin position="1"/>
        <end position="21"/>
    </location>
</feature>
<gene>
    <name evidence="2" type="ORF">DNR46_29175</name>
</gene>
<accession>A0A3M9X403</accession>
<dbReference type="Proteomes" id="UP000275436">
    <property type="component" value="Unassembled WGS sequence"/>
</dbReference>
<evidence type="ECO:0008006" key="4">
    <source>
        <dbReference type="Google" id="ProtNLM"/>
    </source>
</evidence>
<evidence type="ECO:0000313" key="2">
    <source>
        <dbReference type="EMBL" id="RNJ42452.1"/>
    </source>
</evidence>
<evidence type="ECO:0000313" key="3">
    <source>
        <dbReference type="Proteomes" id="UP000275436"/>
    </source>
</evidence>
<comment type="caution">
    <text evidence="2">The sequence shown here is derived from an EMBL/GenBank/DDBJ whole genome shotgun (WGS) entry which is preliminary data.</text>
</comment>
<sequence length="60" mass="6715">MTKLSDLGPPIPGTRHDGAPAHEEDNFYACEICGQKVDMRDLRQVVYHQLPGHDALILDE</sequence>